<protein>
    <submittedName>
        <fullName evidence="1 2">Uncharacterized protein</fullName>
    </submittedName>
</protein>
<accession>A0A2K1LB63</accession>
<reference evidence="1 3" key="2">
    <citation type="journal article" date="2018" name="Plant J.">
        <title>The Physcomitrella patens chromosome-scale assembly reveals moss genome structure and evolution.</title>
        <authorList>
            <person name="Lang D."/>
            <person name="Ullrich K.K."/>
            <person name="Murat F."/>
            <person name="Fuchs J."/>
            <person name="Jenkins J."/>
            <person name="Haas F.B."/>
            <person name="Piednoel M."/>
            <person name="Gundlach H."/>
            <person name="Van Bel M."/>
            <person name="Meyberg R."/>
            <person name="Vives C."/>
            <person name="Morata J."/>
            <person name="Symeonidi A."/>
            <person name="Hiss M."/>
            <person name="Muchero W."/>
            <person name="Kamisugi Y."/>
            <person name="Saleh O."/>
            <person name="Blanc G."/>
            <person name="Decker E.L."/>
            <person name="van Gessel N."/>
            <person name="Grimwood J."/>
            <person name="Hayes R.D."/>
            <person name="Graham S.W."/>
            <person name="Gunter L.E."/>
            <person name="McDaniel S.F."/>
            <person name="Hoernstein S.N.W."/>
            <person name="Larsson A."/>
            <person name="Li F.W."/>
            <person name="Perroud P.F."/>
            <person name="Phillips J."/>
            <person name="Ranjan P."/>
            <person name="Rokshar D.S."/>
            <person name="Rothfels C.J."/>
            <person name="Schneider L."/>
            <person name="Shu S."/>
            <person name="Stevenson D.W."/>
            <person name="Thummler F."/>
            <person name="Tillich M."/>
            <person name="Villarreal Aguilar J.C."/>
            <person name="Widiez T."/>
            <person name="Wong G.K."/>
            <person name="Wymore A."/>
            <person name="Zhang Y."/>
            <person name="Zimmer A.D."/>
            <person name="Quatrano R.S."/>
            <person name="Mayer K.F.X."/>
            <person name="Goodstein D."/>
            <person name="Casacuberta J.M."/>
            <person name="Vandepoele K."/>
            <person name="Reski R."/>
            <person name="Cuming A.C."/>
            <person name="Tuskan G.A."/>
            <person name="Maumus F."/>
            <person name="Salse J."/>
            <person name="Schmutz J."/>
            <person name="Rensing S.A."/>
        </authorList>
    </citation>
    <scope>NUCLEOTIDE SEQUENCE [LARGE SCALE GENOMIC DNA]</scope>
    <source>
        <strain evidence="2 3">cv. Gransden 2004</strain>
    </source>
</reference>
<evidence type="ECO:0000313" key="1">
    <source>
        <dbReference type="EMBL" id="PNR63266.1"/>
    </source>
</evidence>
<dbReference type="EMBL" id="ABEU02000001">
    <property type="protein sequence ID" value="PNR63266.1"/>
    <property type="molecule type" value="Genomic_DNA"/>
</dbReference>
<evidence type="ECO:0000313" key="3">
    <source>
        <dbReference type="Proteomes" id="UP000006727"/>
    </source>
</evidence>
<gene>
    <name evidence="1" type="ORF">PHYPA_001691</name>
</gene>
<reference evidence="1 3" key="1">
    <citation type="journal article" date="2008" name="Science">
        <title>The Physcomitrella genome reveals evolutionary insights into the conquest of land by plants.</title>
        <authorList>
            <person name="Rensing S."/>
            <person name="Lang D."/>
            <person name="Zimmer A."/>
            <person name="Terry A."/>
            <person name="Salamov A."/>
            <person name="Shapiro H."/>
            <person name="Nishiyama T."/>
            <person name="Perroud P.-F."/>
            <person name="Lindquist E."/>
            <person name="Kamisugi Y."/>
            <person name="Tanahashi T."/>
            <person name="Sakakibara K."/>
            <person name="Fujita T."/>
            <person name="Oishi K."/>
            <person name="Shin-I T."/>
            <person name="Kuroki Y."/>
            <person name="Toyoda A."/>
            <person name="Suzuki Y."/>
            <person name="Hashimoto A."/>
            <person name="Yamaguchi K."/>
            <person name="Sugano A."/>
            <person name="Kohara Y."/>
            <person name="Fujiyama A."/>
            <person name="Anterola A."/>
            <person name="Aoki S."/>
            <person name="Ashton N."/>
            <person name="Barbazuk W.B."/>
            <person name="Barker E."/>
            <person name="Bennetzen J."/>
            <person name="Bezanilla M."/>
            <person name="Blankenship R."/>
            <person name="Cho S.H."/>
            <person name="Dutcher S."/>
            <person name="Estelle M."/>
            <person name="Fawcett J.A."/>
            <person name="Gundlach H."/>
            <person name="Hanada K."/>
            <person name="Heyl A."/>
            <person name="Hicks K.A."/>
            <person name="Hugh J."/>
            <person name="Lohr M."/>
            <person name="Mayer K."/>
            <person name="Melkozernov A."/>
            <person name="Murata T."/>
            <person name="Nelson D."/>
            <person name="Pils B."/>
            <person name="Prigge M."/>
            <person name="Reiss B."/>
            <person name="Renner T."/>
            <person name="Rombauts S."/>
            <person name="Rushton P."/>
            <person name="Sanderfoot A."/>
            <person name="Schween G."/>
            <person name="Shiu S.-H."/>
            <person name="Stueber K."/>
            <person name="Theodoulou F.L."/>
            <person name="Tu H."/>
            <person name="Van de Peer Y."/>
            <person name="Verrier P.J."/>
            <person name="Waters E."/>
            <person name="Wood A."/>
            <person name="Yang L."/>
            <person name="Cove D."/>
            <person name="Cuming A."/>
            <person name="Hasebe M."/>
            <person name="Lucas S."/>
            <person name="Mishler D.B."/>
            <person name="Reski R."/>
            <person name="Grigoriev I."/>
            <person name="Quatrano R.S."/>
            <person name="Boore J.L."/>
        </authorList>
    </citation>
    <scope>NUCLEOTIDE SEQUENCE [LARGE SCALE GENOMIC DNA]</scope>
    <source>
        <strain evidence="2 3">cv. Gransden 2004</strain>
    </source>
</reference>
<reference evidence="2" key="3">
    <citation type="submission" date="2020-12" db="UniProtKB">
        <authorList>
            <consortium name="EnsemblPlants"/>
        </authorList>
    </citation>
    <scope>IDENTIFICATION</scope>
</reference>
<keyword evidence="3" id="KW-1185">Reference proteome</keyword>
<dbReference type="Proteomes" id="UP000006727">
    <property type="component" value="Chromosome 1"/>
</dbReference>
<organism evidence="1">
    <name type="scientific">Physcomitrium patens</name>
    <name type="common">Spreading-leaved earth moss</name>
    <name type="synonym">Physcomitrella patens</name>
    <dbReference type="NCBI Taxonomy" id="3218"/>
    <lineage>
        <taxon>Eukaryota</taxon>
        <taxon>Viridiplantae</taxon>
        <taxon>Streptophyta</taxon>
        <taxon>Embryophyta</taxon>
        <taxon>Bryophyta</taxon>
        <taxon>Bryophytina</taxon>
        <taxon>Bryopsida</taxon>
        <taxon>Funariidae</taxon>
        <taxon>Funariales</taxon>
        <taxon>Funariaceae</taxon>
        <taxon>Physcomitrium</taxon>
    </lineage>
</organism>
<name>A0A2K1LB63_PHYPA</name>
<proteinExistence type="predicted"/>
<dbReference type="InParanoid" id="A0A2K1LB63"/>
<dbReference type="Gramene" id="Pp3c1_36360V3.1">
    <property type="protein sequence ID" value="Pp3c1_36360V3.1"/>
    <property type="gene ID" value="Pp3c1_36360"/>
</dbReference>
<evidence type="ECO:0000313" key="2">
    <source>
        <dbReference type="EnsemblPlants" id="Pp3c1_36360V3.1"/>
    </source>
</evidence>
<dbReference type="PaxDb" id="3218-PP1S28_119V6.2"/>
<dbReference type="EnsemblPlants" id="Pp3c1_36360V3.1">
    <property type="protein sequence ID" value="Pp3c1_36360V3.1"/>
    <property type="gene ID" value="Pp3c1_36360"/>
</dbReference>
<dbReference type="AlphaFoldDB" id="A0A2K1LB63"/>
<sequence length="74" mass="8280">MALPPSPFLDHTSITPVSYNTCRAQCYNAVICSHPSRGCSSRLVYRDSVGNNWMLCAGEFLNGDYYFQSLQLLV</sequence>